<dbReference type="AlphaFoldDB" id="A0A0C2SQ26"/>
<keyword evidence="1" id="KW-0472">Membrane</keyword>
<keyword evidence="1" id="KW-1133">Transmembrane helix</keyword>
<evidence type="ECO:0000313" key="3">
    <source>
        <dbReference type="Proteomes" id="UP000054549"/>
    </source>
</evidence>
<keyword evidence="1" id="KW-0812">Transmembrane</keyword>
<feature type="transmembrane region" description="Helical" evidence="1">
    <location>
        <begin position="129"/>
        <end position="156"/>
    </location>
</feature>
<protein>
    <submittedName>
        <fullName evidence="2">Uncharacterized protein</fullName>
    </submittedName>
</protein>
<dbReference type="HOGENOM" id="CLU_040183_0_0_1"/>
<proteinExistence type="predicted"/>
<dbReference type="EMBL" id="KN818243">
    <property type="protein sequence ID" value="KIL65360.1"/>
    <property type="molecule type" value="Genomic_DNA"/>
</dbReference>
<keyword evidence="3" id="KW-1185">Reference proteome</keyword>
<evidence type="ECO:0000313" key="2">
    <source>
        <dbReference type="EMBL" id="KIL65360.1"/>
    </source>
</evidence>
<accession>A0A0C2SQ26</accession>
<dbReference type="Proteomes" id="UP000054549">
    <property type="component" value="Unassembled WGS sequence"/>
</dbReference>
<organism evidence="2 3">
    <name type="scientific">Amanita muscaria (strain Koide BX008)</name>
    <dbReference type="NCBI Taxonomy" id="946122"/>
    <lineage>
        <taxon>Eukaryota</taxon>
        <taxon>Fungi</taxon>
        <taxon>Dikarya</taxon>
        <taxon>Basidiomycota</taxon>
        <taxon>Agaricomycotina</taxon>
        <taxon>Agaricomycetes</taxon>
        <taxon>Agaricomycetidae</taxon>
        <taxon>Agaricales</taxon>
        <taxon>Pluteineae</taxon>
        <taxon>Amanitaceae</taxon>
        <taxon>Amanita</taxon>
    </lineage>
</organism>
<name>A0A0C2SQ26_AMAMK</name>
<sequence length="529" mass="60282">MVLSENMTRDGPQVSHIMQLPTELHICIRDQLLIDPDSTVKGLRPLRLVCKTFNDIWSPVLMTNMVLFQTDATDHALAQLRQIVHGKSNASTLASYTTLTIQNLCCVDTGPDRWCSAARRLREQGIIAVLQWMITTLILTLIKFITLVIYFVVYLVFSALTLYPFIEGIIFLAVLPFKAISHIKRAIPRFKARYYMASLPRKLNTRNIRRVRLLLDYNDSDWVIYRSTRILLSLPHFTELELGLADTTDVEYLVRCLEPLKGLHKLTVLPKRISQWPPSLLRCIAALISSNENLTHFDWRPLIAPDFSALFCDVPTHKPLKLHHLSSSRGCANFDALIPHIRSLTSVEFGFKESNQWCISFSRAKIFPPIIKVELLDQELVTFISGHPGLVSLTIGSDSIMQGTGQRDSSLCKALTHHSETLKYLFFKSKTLAFILQNVENEANFQLSTGNLRELVLETEETFLQYQNATSRIYSERQILPVVAHLSHSPTVTIRTRDKAIFFLCVAFCRNSESPLIRDLAGRIVYERA</sequence>
<reference evidence="2 3" key="1">
    <citation type="submission" date="2014-04" db="EMBL/GenBank/DDBJ databases">
        <title>Evolutionary Origins and Diversification of the Mycorrhizal Mutualists.</title>
        <authorList>
            <consortium name="DOE Joint Genome Institute"/>
            <consortium name="Mycorrhizal Genomics Consortium"/>
            <person name="Kohler A."/>
            <person name="Kuo A."/>
            <person name="Nagy L.G."/>
            <person name="Floudas D."/>
            <person name="Copeland A."/>
            <person name="Barry K.W."/>
            <person name="Cichocki N."/>
            <person name="Veneault-Fourrey C."/>
            <person name="LaButti K."/>
            <person name="Lindquist E.A."/>
            <person name="Lipzen A."/>
            <person name="Lundell T."/>
            <person name="Morin E."/>
            <person name="Murat C."/>
            <person name="Riley R."/>
            <person name="Ohm R."/>
            <person name="Sun H."/>
            <person name="Tunlid A."/>
            <person name="Henrissat B."/>
            <person name="Grigoriev I.V."/>
            <person name="Hibbett D.S."/>
            <person name="Martin F."/>
        </authorList>
    </citation>
    <scope>NUCLEOTIDE SEQUENCE [LARGE SCALE GENOMIC DNA]</scope>
    <source>
        <strain evidence="2 3">Koide BX008</strain>
    </source>
</reference>
<feature type="transmembrane region" description="Helical" evidence="1">
    <location>
        <begin position="162"/>
        <end position="181"/>
    </location>
</feature>
<evidence type="ECO:0000256" key="1">
    <source>
        <dbReference type="SAM" id="Phobius"/>
    </source>
</evidence>
<gene>
    <name evidence="2" type="ORF">M378DRAFT_162307</name>
</gene>
<dbReference type="InParanoid" id="A0A0C2SQ26"/>